<feature type="signal peptide" evidence="1">
    <location>
        <begin position="1"/>
        <end position="18"/>
    </location>
</feature>
<dbReference type="RefSeq" id="WP_152754080.1">
    <property type="nucleotide sequence ID" value="NZ_SPSE01000052.1"/>
</dbReference>
<dbReference type="Proteomes" id="UP000342249">
    <property type="component" value="Unassembled WGS sequence"/>
</dbReference>
<gene>
    <name evidence="3" type="ORF">E4V82_23040</name>
</gene>
<proteinExistence type="predicted"/>
<reference evidence="3 4" key="1">
    <citation type="journal article" date="2019" name="Lett. Appl. Microbiol.">
        <title>A case of 'blown pack' spoilage of vacuum-packaged pork likely associated with Clostridium estertheticum in Canada.</title>
        <authorList>
            <person name="Zhang P."/>
            <person name="Ward P."/>
            <person name="McMullen L.M."/>
            <person name="Yang X."/>
        </authorList>
    </citation>
    <scope>NUCLEOTIDE SEQUENCE [LARGE SCALE GENOMIC DNA]</scope>
    <source>
        <strain evidence="3 4">MA19</strain>
    </source>
</reference>
<dbReference type="PROSITE" id="PS51257">
    <property type="entry name" value="PROKAR_LIPOPROTEIN"/>
    <property type="match status" value="1"/>
</dbReference>
<evidence type="ECO:0000259" key="2">
    <source>
        <dbReference type="Pfam" id="PF20251"/>
    </source>
</evidence>
<protein>
    <recommendedName>
        <fullName evidence="2">Bacterial Ig-like domain-containing protein</fullName>
    </recommendedName>
</protein>
<organism evidence="3 4">
    <name type="scientific">Clostridium estertheticum</name>
    <dbReference type="NCBI Taxonomy" id="238834"/>
    <lineage>
        <taxon>Bacteria</taxon>
        <taxon>Bacillati</taxon>
        <taxon>Bacillota</taxon>
        <taxon>Clostridia</taxon>
        <taxon>Eubacteriales</taxon>
        <taxon>Clostridiaceae</taxon>
        <taxon>Clostridium</taxon>
    </lineage>
</organism>
<evidence type="ECO:0000313" key="3">
    <source>
        <dbReference type="EMBL" id="MPQ64941.1"/>
    </source>
</evidence>
<dbReference type="Pfam" id="PF20251">
    <property type="entry name" value="Big_14"/>
    <property type="match status" value="1"/>
</dbReference>
<evidence type="ECO:0000313" key="4">
    <source>
        <dbReference type="Proteomes" id="UP000342249"/>
    </source>
</evidence>
<dbReference type="AlphaFoldDB" id="A0A5N7IUE8"/>
<evidence type="ECO:0000256" key="1">
    <source>
        <dbReference type="SAM" id="SignalP"/>
    </source>
</evidence>
<comment type="caution">
    <text evidence="3">The sequence shown here is derived from an EMBL/GenBank/DDBJ whole genome shotgun (WGS) entry which is preliminary data.</text>
</comment>
<feature type="domain" description="Bacterial Ig-like" evidence="2">
    <location>
        <begin position="36"/>
        <end position="133"/>
    </location>
</feature>
<dbReference type="EMBL" id="SPSF01000060">
    <property type="protein sequence ID" value="MPQ64941.1"/>
    <property type="molecule type" value="Genomic_DNA"/>
</dbReference>
<dbReference type="InterPro" id="IPR046878">
    <property type="entry name" value="Big_14"/>
</dbReference>
<sequence>MKKFSVLIILILMTTLLAGCKQEVVDSQVIQQNAIPVQMSTEKANYKSSIQKIKLTITNNGNEIVTFGHDYSLEKNKKGKWVDIPFKKNTAFIASMGLLNPKKKREEIILLNMSDFTFKAGKYRIIKAFSTEDKKNINISCDFTIE</sequence>
<name>A0A5N7IUE8_9CLOT</name>
<feature type="chain" id="PRO_5038501569" description="Bacterial Ig-like domain-containing protein" evidence="1">
    <location>
        <begin position="19"/>
        <end position="146"/>
    </location>
</feature>
<keyword evidence="1" id="KW-0732">Signal</keyword>
<accession>A0A5N7IUE8</accession>